<name>A0AAN8S4D4_POLSC</name>
<comment type="subunit">
    <text evidence="2">Complex I is composed of 45 different subunits.</text>
</comment>
<keyword evidence="2" id="KW-0679">Respiratory chain</keyword>
<keyword evidence="2" id="KW-0472">Membrane</keyword>
<dbReference type="InterPro" id="IPR007763">
    <property type="entry name" value="NDUFA12"/>
</dbReference>
<evidence type="ECO:0000313" key="4">
    <source>
        <dbReference type="Proteomes" id="UP001372834"/>
    </source>
</evidence>
<protein>
    <recommendedName>
        <fullName evidence="2">NADH dehydrogenase [ubiquinone] 1 alpha subcomplex subunit 12</fullName>
    </recommendedName>
</protein>
<dbReference type="AlphaFoldDB" id="A0AAN8S4D4"/>
<organism evidence="3 4">
    <name type="scientific">Polyplax serrata</name>
    <name type="common">Common mouse louse</name>
    <dbReference type="NCBI Taxonomy" id="468196"/>
    <lineage>
        <taxon>Eukaryota</taxon>
        <taxon>Metazoa</taxon>
        <taxon>Ecdysozoa</taxon>
        <taxon>Arthropoda</taxon>
        <taxon>Hexapoda</taxon>
        <taxon>Insecta</taxon>
        <taxon>Pterygota</taxon>
        <taxon>Neoptera</taxon>
        <taxon>Paraneoptera</taxon>
        <taxon>Psocodea</taxon>
        <taxon>Troctomorpha</taxon>
        <taxon>Phthiraptera</taxon>
        <taxon>Anoplura</taxon>
        <taxon>Polyplacidae</taxon>
        <taxon>Polyplax</taxon>
    </lineage>
</organism>
<accession>A0AAN8S4D4</accession>
<dbReference type="PANTHER" id="PTHR12910:SF2">
    <property type="entry name" value="NADH DEHYDROGENASE [UBIQUINONE] 1 ALPHA SUBCOMPLEX SUBUNIT 12"/>
    <property type="match status" value="1"/>
</dbReference>
<dbReference type="EMBL" id="JAWJWE010000005">
    <property type="protein sequence ID" value="KAK6634752.1"/>
    <property type="molecule type" value="Genomic_DNA"/>
</dbReference>
<dbReference type="Proteomes" id="UP001372834">
    <property type="component" value="Unassembled WGS sequence"/>
</dbReference>
<comment type="subcellular location">
    <subcellularLocation>
        <location evidence="2">Mitochondrion inner membrane</location>
        <topology evidence="2">Peripheral membrane protein</topology>
        <orientation evidence="2">Matrix side</orientation>
    </subcellularLocation>
</comment>
<proteinExistence type="inferred from homology"/>
<comment type="similarity">
    <text evidence="1 2">Belongs to the complex I NDUFA12 subunit family.</text>
</comment>
<keyword evidence="2" id="KW-0249">Electron transport</keyword>
<evidence type="ECO:0000313" key="3">
    <source>
        <dbReference type="EMBL" id="KAK6634752.1"/>
    </source>
</evidence>
<dbReference type="GO" id="GO:0005743">
    <property type="term" value="C:mitochondrial inner membrane"/>
    <property type="evidence" value="ECO:0007669"/>
    <property type="project" value="UniProtKB-SubCell"/>
</dbReference>
<comment type="function">
    <text evidence="2">Accessory subunit of the mitochondrial membrane respiratory chain NADH dehydrogenase (Complex I), that is believed not to be involved in catalysis. Complex I functions in the transfer of electrons from NADH to the respiratory chain. The immediate electron acceptor for the enzyme is believed to be ubiquinone.</text>
</comment>
<reference evidence="3 4" key="1">
    <citation type="submission" date="2023-10" db="EMBL/GenBank/DDBJ databases">
        <title>Genomes of two closely related lineages of the louse Polyplax serrata with different host specificities.</title>
        <authorList>
            <person name="Martinu J."/>
            <person name="Tarabai H."/>
            <person name="Stefka J."/>
            <person name="Hypsa V."/>
        </authorList>
    </citation>
    <scope>NUCLEOTIDE SEQUENCE [LARGE SCALE GENOMIC DNA]</scope>
    <source>
        <strain evidence="3">HR10_N</strain>
    </source>
</reference>
<keyword evidence="2" id="KW-0813">Transport</keyword>
<comment type="caution">
    <text evidence="3">The sequence shown here is derived from an EMBL/GenBank/DDBJ whole genome shotgun (WGS) entry which is preliminary data.</text>
</comment>
<keyword evidence="2" id="KW-0496">Mitochondrion</keyword>
<dbReference type="GO" id="GO:0045271">
    <property type="term" value="C:respiratory chain complex I"/>
    <property type="evidence" value="ECO:0007669"/>
    <property type="project" value="InterPro"/>
</dbReference>
<dbReference type="GO" id="GO:0006979">
    <property type="term" value="P:response to oxidative stress"/>
    <property type="evidence" value="ECO:0007669"/>
    <property type="project" value="TreeGrafter"/>
</dbReference>
<sequence>MSWIARLCSIVKCHGNLKKSFLTLLRTDDLKLGKFVGKDEMGNCYYENDYYFFVRNRWMIYSNKFGYDYDASQIHPEWFRWLHYITDLKPYEEERVVHEWMLPYEENGTGTEREYVPYSTTKPRIVAWKPPRQQCKSR</sequence>
<evidence type="ECO:0000256" key="2">
    <source>
        <dbReference type="RuleBase" id="RU363103"/>
    </source>
</evidence>
<keyword evidence="2" id="KW-0999">Mitochondrion inner membrane</keyword>
<dbReference type="Pfam" id="PF05071">
    <property type="entry name" value="NDUFA12"/>
    <property type="match status" value="1"/>
</dbReference>
<gene>
    <name evidence="3" type="ORF">RUM43_012154</name>
</gene>
<dbReference type="PANTHER" id="PTHR12910">
    <property type="entry name" value="NADH-UBIQUINONE OXIDOREDUCTASE SUBUNIT B17.2"/>
    <property type="match status" value="1"/>
</dbReference>
<evidence type="ECO:0000256" key="1">
    <source>
        <dbReference type="ARBA" id="ARBA00007355"/>
    </source>
</evidence>